<comment type="caution">
    <text evidence="1">The sequence shown here is derived from an EMBL/GenBank/DDBJ whole genome shotgun (WGS) entry which is preliminary data.</text>
</comment>
<accession>A0A948S0Y3</accession>
<evidence type="ECO:0000313" key="2">
    <source>
        <dbReference type="Proteomes" id="UP000777784"/>
    </source>
</evidence>
<organism evidence="1 2">
    <name type="scientific">Eiseniibacteriota bacterium</name>
    <dbReference type="NCBI Taxonomy" id="2212470"/>
    <lineage>
        <taxon>Bacteria</taxon>
        <taxon>Candidatus Eiseniibacteriota</taxon>
    </lineage>
</organism>
<dbReference type="Proteomes" id="UP000777784">
    <property type="component" value="Unassembled WGS sequence"/>
</dbReference>
<gene>
    <name evidence="1" type="ORF">KJ970_19865</name>
</gene>
<sequence>MEFILQPWHLLLATFAGWLNREQQTIIEYLRAENQVLKEAHGKSRIKLIDDQRRRLAVKGKALGCNILKEIDMAFSPDTILHWHRMLVAQKWDYQDLHQTHSRPRIREEFIDLILRMAHENPSWG</sequence>
<proteinExistence type="predicted"/>
<dbReference type="EMBL" id="JAHJDP010000117">
    <property type="protein sequence ID" value="MBU2693179.1"/>
    <property type="molecule type" value="Genomic_DNA"/>
</dbReference>
<evidence type="ECO:0000313" key="1">
    <source>
        <dbReference type="EMBL" id="MBU2693179.1"/>
    </source>
</evidence>
<name>A0A948S0Y3_UNCEI</name>
<protein>
    <submittedName>
        <fullName evidence="1">Uncharacterized protein</fullName>
    </submittedName>
</protein>
<dbReference type="AlphaFoldDB" id="A0A948S0Y3"/>
<reference evidence="1" key="1">
    <citation type="submission" date="2021-05" db="EMBL/GenBank/DDBJ databases">
        <title>Energy efficiency and biological interactions define the core microbiome of deep oligotrophic groundwater.</title>
        <authorList>
            <person name="Mehrshad M."/>
            <person name="Lopez-Fernandez M."/>
            <person name="Bell E."/>
            <person name="Bernier-Latmani R."/>
            <person name="Bertilsson S."/>
            <person name="Dopson M."/>
        </authorList>
    </citation>
    <scope>NUCLEOTIDE SEQUENCE</scope>
    <source>
        <strain evidence="1">Modern_marine.mb.64</strain>
    </source>
</reference>